<organism evidence="1 2">
    <name type="scientific">Iris pallida</name>
    <name type="common">Sweet iris</name>
    <dbReference type="NCBI Taxonomy" id="29817"/>
    <lineage>
        <taxon>Eukaryota</taxon>
        <taxon>Viridiplantae</taxon>
        <taxon>Streptophyta</taxon>
        <taxon>Embryophyta</taxon>
        <taxon>Tracheophyta</taxon>
        <taxon>Spermatophyta</taxon>
        <taxon>Magnoliopsida</taxon>
        <taxon>Liliopsida</taxon>
        <taxon>Asparagales</taxon>
        <taxon>Iridaceae</taxon>
        <taxon>Iridoideae</taxon>
        <taxon>Irideae</taxon>
        <taxon>Iris</taxon>
    </lineage>
</organism>
<comment type="caution">
    <text evidence="1">The sequence shown here is derived from an EMBL/GenBank/DDBJ whole genome shotgun (WGS) entry which is preliminary data.</text>
</comment>
<protein>
    <submittedName>
        <fullName evidence="1">Uncharacterized protein</fullName>
    </submittedName>
</protein>
<name>A0AAX6DPC9_IRIPA</name>
<evidence type="ECO:0000313" key="1">
    <source>
        <dbReference type="EMBL" id="KAJ6793643.1"/>
    </source>
</evidence>
<dbReference type="Proteomes" id="UP001140949">
    <property type="component" value="Unassembled WGS sequence"/>
</dbReference>
<proteinExistence type="predicted"/>
<keyword evidence="2" id="KW-1185">Reference proteome</keyword>
<dbReference type="AlphaFoldDB" id="A0AAX6DPC9"/>
<sequence length="89" mass="9363">MLGWFWWPLAGRRADGREVTHAMVVAILSDGGGEDDDGGDGGRCWVVVVAATESLEGFVHKDGMAGSFLVYEGGVDNIREAILTAAPGI</sequence>
<evidence type="ECO:0000313" key="2">
    <source>
        <dbReference type="Proteomes" id="UP001140949"/>
    </source>
</evidence>
<reference evidence="1" key="2">
    <citation type="submission" date="2023-04" db="EMBL/GenBank/DDBJ databases">
        <authorList>
            <person name="Bruccoleri R.E."/>
            <person name="Oakeley E.J."/>
            <person name="Faust A.-M."/>
            <person name="Dessus-Babus S."/>
            <person name="Altorfer M."/>
            <person name="Burckhardt D."/>
            <person name="Oertli M."/>
            <person name="Naumann U."/>
            <person name="Petersen F."/>
            <person name="Wong J."/>
        </authorList>
    </citation>
    <scope>NUCLEOTIDE SEQUENCE</scope>
    <source>
        <strain evidence="1">GSM-AAB239-AS_SAM_17_03QT</strain>
        <tissue evidence="1">Leaf</tissue>
    </source>
</reference>
<reference evidence="1" key="1">
    <citation type="journal article" date="2023" name="GigaByte">
        <title>Genome assembly of the bearded iris, Iris pallida Lam.</title>
        <authorList>
            <person name="Bruccoleri R.E."/>
            <person name="Oakeley E.J."/>
            <person name="Faust A.M.E."/>
            <person name="Altorfer M."/>
            <person name="Dessus-Babus S."/>
            <person name="Burckhardt D."/>
            <person name="Oertli M."/>
            <person name="Naumann U."/>
            <person name="Petersen F."/>
            <person name="Wong J."/>
        </authorList>
    </citation>
    <scope>NUCLEOTIDE SEQUENCE</scope>
    <source>
        <strain evidence="1">GSM-AAB239-AS_SAM_17_03QT</strain>
    </source>
</reference>
<gene>
    <name evidence="1" type="ORF">M6B38_235320</name>
</gene>
<accession>A0AAX6DPC9</accession>
<dbReference type="EMBL" id="JANAVB010042819">
    <property type="protein sequence ID" value="KAJ6793643.1"/>
    <property type="molecule type" value="Genomic_DNA"/>
</dbReference>